<dbReference type="Pfam" id="PF03015">
    <property type="entry name" value="Sterile"/>
    <property type="match status" value="1"/>
</dbReference>
<dbReference type="Proteomes" id="UP000695000">
    <property type="component" value="Unplaced"/>
</dbReference>
<name>A0ABM1M1I3_NICVS</name>
<feature type="domain" description="Thioester reductase (TE)" evidence="6">
    <location>
        <begin position="15"/>
        <end position="259"/>
    </location>
</feature>
<dbReference type="InterPro" id="IPR013120">
    <property type="entry name" value="FAR_NAD-bd"/>
</dbReference>
<keyword evidence="3 4" id="KW-0443">Lipid metabolism</keyword>
<comment type="catalytic activity">
    <reaction evidence="4">
        <text>a long-chain fatty acyl-CoA + 2 NADPH + 2 H(+) = a long-chain primary fatty alcohol + 2 NADP(+) + CoA</text>
        <dbReference type="Rhea" id="RHEA:52716"/>
        <dbReference type="ChEBI" id="CHEBI:15378"/>
        <dbReference type="ChEBI" id="CHEBI:57287"/>
        <dbReference type="ChEBI" id="CHEBI:57783"/>
        <dbReference type="ChEBI" id="CHEBI:58349"/>
        <dbReference type="ChEBI" id="CHEBI:77396"/>
        <dbReference type="ChEBI" id="CHEBI:83139"/>
        <dbReference type="EC" id="1.2.1.84"/>
    </reaction>
</comment>
<evidence type="ECO:0000313" key="8">
    <source>
        <dbReference type="RefSeq" id="XP_017768433.1"/>
    </source>
</evidence>
<evidence type="ECO:0000259" key="6">
    <source>
        <dbReference type="Pfam" id="PF07993"/>
    </source>
</evidence>
<keyword evidence="4" id="KW-0560">Oxidoreductase</keyword>
<dbReference type="SUPFAM" id="SSF51735">
    <property type="entry name" value="NAD(P)-binding Rossmann-fold domains"/>
    <property type="match status" value="1"/>
</dbReference>
<organism evidence="7 8">
    <name type="scientific">Nicrophorus vespilloides</name>
    <name type="common">Boreal carrion beetle</name>
    <dbReference type="NCBI Taxonomy" id="110193"/>
    <lineage>
        <taxon>Eukaryota</taxon>
        <taxon>Metazoa</taxon>
        <taxon>Ecdysozoa</taxon>
        <taxon>Arthropoda</taxon>
        <taxon>Hexapoda</taxon>
        <taxon>Insecta</taxon>
        <taxon>Pterygota</taxon>
        <taxon>Neoptera</taxon>
        <taxon>Endopterygota</taxon>
        <taxon>Coleoptera</taxon>
        <taxon>Polyphaga</taxon>
        <taxon>Staphyliniformia</taxon>
        <taxon>Silphidae</taxon>
        <taxon>Nicrophorinae</taxon>
        <taxon>Nicrophorus</taxon>
    </lineage>
</organism>
<evidence type="ECO:0000256" key="4">
    <source>
        <dbReference type="RuleBase" id="RU363097"/>
    </source>
</evidence>
<protein>
    <recommendedName>
        <fullName evidence="4">Fatty acyl-CoA reductase</fullName>
        <ecNumber evidence="4">1.2.1.84</ecNumber>
    </recommendedName>
</protein>
<dbReference type="InterPro" id="IPR033640">
    <property type="entry name" value="FAR_C"/>
</dbReference>
<dbReference type="GeneID" id="108556732"/>
<keyword evidence="2 4" id="KW-0444">Lipid biosynthesis</keyword>
<evidence type="ECO:0000259" key="5">
    <source>
        <dbReference type="Pfam" id="PF03015"/>
    </source>
</evidence>
<dbReference type="Gene3D" id="3.40.50.720">
    <property type="entry name" value="NAD(P)-binding Rossmann-like Domain"/>
    <property type="match status" value="1"/>
</dbReference>
<proteinExistence type="inferred from homology"/>
<comment type="similarity">
    <text evidence="1 4">Belongs to the fatty acyl-CoA reductase family.</text>
</comment>
<reference evidence="8" key="1">
    <citation type="submission" date="2025-08" db="UniProtKB">
        <authorList>
            <consortium name="RefSeq"/>
        </authorList>
    </citation>
    <scope>IDENTIFICATION</scope>
    <source>
        <tissue evidence="8">Whole Larva</tissue>
    </source>
</reference>
<evidence type="ECO:0000256" key="3">
    <source>
        <dbReference type="ARBA" id="ARBA00023098"/>
    </source>
</evidence>
<accession>A0ABM1M1I3</accession>
<evidence type="ECO:0000256" key="1">
    <source>
        <dbReference type="ARBA" id="ARBA00005928"/>
    </source>
</evidence>
<dbReference type="EC" id="1.2.1.84" evidence="4"/>
<dbReference type="InterPro" id="IPR036291">
    <property type="entry name" value="NAD(P)-bd_dom_sf"/>
</dbReference>
<dbReference type="PANTHER" id="PTHR11011:SF45">
    <property type="entry name" value="FATTY ACYL-COA REDUCTASE CG8306-RELATED"/>
    <property type="match status" value="1"/>
</dbReference>
<gene>
    <name evidence="8" type="primary">LOC108556732</name>
</gene>
<dbReference type="InterPro" id="IPR026055">
    <property type="entry name" value="FAR"/>
</dbReference>
<dbReference type="Pfam" id="PF07993">
    <property type="entry name" value="NAD_binding_4"/>
    <property type="match status" value="1"/>
</dbReference>
<dbReference type="PANTHER" id="PTHR11011">
    <property type="entry name" value="MALE STERILITY PROTEIN 2-RELATED"/>
    <property type="match status" value="1"/>
</dbReference>
<dbReference type="CDD" id="cd09071">
    <property type="entry name" value="FAR_C"/>
    <property type="match status" value="1"/>
</dbReference>
<keyword evidence="4" id="KW-0521">NADP</keyword>
<dbReference type="RefSeq" id="XP_017768433.1">
    <property type="nucleotide sequence ID" value="XM_017912944.1"/>
</dbReference>
<comment type="function">
    <text evidence="4">Catalyzes the reduction of fatty acyl-CoA to fatty alcohols.</text>
</comment>
<evidence type="ECO:0000313" key="7">
    <source>
        <dbReference type="Proteomes" id="UP000695000"/>
    </source>
</evidence>
<evidence type="ECO:0000256" key="2">
    <source>
        <dbReference type="ARBA" id="ARBA00022516"/>
    </source>
</evidence>
<keyword evidence="7" id="KW-1185">Reference proteome</keyword>
<sequence>MSRFSEFFANKNVLITGGTGLFGMSIVEKLLRAFPKIGKINLLVRSTKNESLSQRASKYFDNEAFSRLKAKNGNGNLMDKIIWIEGDLSKPNMGLSPESVKHINETVNVIYHSAATVKFMEPLKNAIKLNVCGTNELLKIAKNCQNLKSFMYISTSFVNHRRSANRLDEKSYKHTVDPNLLIQMHDTMSSEEIELKKTEFLADFPNTYIFTKNAAEDLLHGNPGDLKIGVFRPGSIFRMHPKSPGNSTPVDLCTNALIAATCDSATSSENKKFYNFAVNSPSWLEQYEYYLDNVKDPWLAFGSLKYRFLSHMKDLVLEMNGTKGIYVREIEQHQKLIKLLEYFSTKEFHYSTDNIDAIWKTMSEEEKELLFFNLKDVNWKEYFGKMCDGNKHVLHDMLDIKQTMMALAR</sequence>
<feature type="domain" description="Fatty acyl-CoA reductase C-terminal" evidence="5">
    <location>
        <begin position="311"/>
        <end position="392"/>
    </location>
</feature>